<protein>
    <recommendedName>
        <fullName evidence="4">Transmembrane protein</fullName>
    </recommendedName>
</protein>
<evidence type="ECO:0008006" key="4">
    <source>
        <dbReference type="Google" id="ProtNLM"/>
    </source>
</evidence>
<feature type="transmembrane region" description="Helical" evidence="1">
    <location>
        <begin position="33"/>
        <end position="52"/>
    </location>
</feature>
<gene>
    <name evidence="2" type="ORF">K7B09_10080</name>
</gene>
<name>A0ABS7TFL8_9GAMM</name>
<proteinExistence type="predicted"/>
<dbReference type="RefSeq" id="WP_223629351.1">
    <property type="nucleotide sequence ID" value="NZ_JAIQDJ010000006.1"/>
</dbReference>
<organism evidence="2 3">
    <name type="scientific">Thermomonas beijingensis</name>
    <dbReference type="NCBI Taxonomy" id="2872701"/>
    <lineage>
        <taxon>Bacteria</taxon>
        <taxon>Pseudomonadati</taxon>
        <taxon>Pseudomonadota</taxon>
        <taxon>Gammaproteobacteria</taxon>
        <taxon>Lysobacterales</taxon>
        <taxon>Lysobacteraceae</taxon>
        <taxon>Thermomonas</taxon>
    </lineage>
</organism>
<dbReference type="EMBL" id="JAIQDJ010000006">
    <property type="protein sequence ID" value="MBZ4186669.1"/>
    <property type="molecule type" value="Genomic_DNA"/>
</dbReference>
<evidence type="ECO:0000313" key="3">
    <source>
        <dbReference type="Proteomes" id="UP001430290"/>
    </source>
</evidence>
<comment type="caution">
    <text evidence="2">The sequence shown here is derived from an EMBL/GenBank/DDBJ whole genome shotgun (WGS) entry which is preliminary data.</text>
</comment>
<reference evidence="2" key="1">
    <citation type="submission" date="2021-09" db="EMBL/GenBank/DDBJ databases">
        <authorList>
            <person name="Wu T."/>
            <person name="Guo S.Z."/>
        </authorList>
    </citation>
    <scope>NUCLEOTIDE SEQUENCE</scope>
    <source>
        <strain evidence="2">RSS-23</strain>
    </source>
</reference>
<keyword evidence="1" id="KW-0472">Membrane</keyword>
<keyword evidence="3" id="KW-1185">Reference proteome</keyword>
<sequence length="75" mass="8640">MIRQELDACLRFCVVSGALAVLLLPAARGHNVYLGWLPLWLLGMPLVAWWSLRGWPLPKLALRLPRRRRAQARRV</sequence>
<evidence type="ECO:0000313" key="2">
    <source>
        <dbReference type="EMBL" id="MBZ4186669.1"/>
    </source>
</evidence>
<dbReference type="Proteomes" id="UP001430290">
    <property type="component" value="Unassembled WGS sequence"/>
</dbReference>
<keyword evidence="1" id="KW-0812">Transmembrane</keyword>
<keyword evidence="1" id="KW-1133">Transmembrane helix</keyword>
<feature type="transmembrane region" description="Helical" evidence="1">
    <location>
        <begin position="9"/>
        <end position="27"/>
    </location>
</feature>
<accession>A0ABS7TFL8</accession>
<evidence type="ECO:0000256" key="1">
    <source>
        <dbReference type="SAM" id="Phobius"/>
    </source>
</evidence>